<dbReference type="EMBL" id="LLEI02000021">
    <property type="protein sequence ID" value="OAJ95226.1"/>
    <property type="molecule type" value="Genomic_DNA"/>
</dbReference>
<protein>
    <submittedName>
        <fullName evidence="1">Uncharacterized protein</fullName>
    </submittedName>
</protein>
<dbReference type="RefSeq" id="WP_054962182.1">
    <property type="nucleotide sequence ID" value="NZ_LLEI02000021.1"/>
</dbReference>
<sequence>MATLGNCYIGTTKLTQKSKSAIAEIRGIMESGSWFSTALASIPVYQIFFSPGVTKSAFETGINIREYDWEQYANSMGAAPKVVRDRIRKTAEPMTWYTSGNEQKFWGCVSEAAL</sequence>
<proteinExistence type="predicted"/>
<comment type="caution">
    <text evidence="1">The sequence shown here is derived from an EMBL/GenBank/DDBJ whole genome shotgun (WGS) entry which is preliminary data.</text>
</comment>
<reference evidence="1 2" key="1">
    <citation type="journal article" date="2016" name="Syst. Appl. Microbiol.">
        <title>Vibrio bivalvicida sp. nov., a novel larval pathogen for bivalve molluscs reared in a hatchery.</title>
        <authorList>
            <person name="Dubert J."/>
            <person name="Romalde J.L."/>
            <person name="Prado S."/>
            <person name="Barja J.L."/>
        </authorList>
    </citation>
    <scope>NUCLEOTIDE SEQUENCE [LARGE SCALE GENOMIC DNA]</scope>
    <source>
        <strain evidence="1 2">605</strain>
    </source>
</reference>
<evidence type="ECO:0000313" key="2">
    <source>
        <dbReference type="Proteomes" id="UP000078406"/>
    </source>
</evidence>
<accession>A0A177Y3S8</accession>
<dbReference type="AlphaFoldDB" id="A0A177Y3S8"/>
<name>A0A177Y3S8_9VIBR</name>
<dbReference type="Proteomes" id="UP000078406">
    <property type="component" value="Unassembled WGS sequence"/>
</dbReference>
<organism evidence="1 2">
    <name type="scientific">Vibrio bivalvicida</name>
    <dbReference type="NCBI Taxonomy" id="1276888"/>
    <lineage>
        <taxon>Bacteria</taxon>
        <taxon>Pseudomonadati</taxon>
        <taxon>Pseudomonadota</taxon>
        <taxon>Gammaproteobacteria</taxon>
        <taxon>Vibrionales</taxon>
        <taxon>Vibrionaceae</taxon>
        <taxon>Vibrio</taxon>
        <taxon>Vibrio oreintalis group</taxon>
    </lineage>
</organism>
<evidence type="ECO:0000313" key="1">
    <source>
        <dbReference type="EMBL" id="OAJ95226.1"/>
    </source>
</evidence>
<gene>
    <name evidence="1" type="ORF">APB76_08055</name>
</gene>